<protein>
    <recommendedName>
        <fullName evidence="6">Alpha-methylacyl-CoA racemase</fullName>
    </recommendedName>
</protein>
<feature type="region of interest" description="Disordered" evidence="3">
    <location>
        <begin position="211"/>
        <end position="243"/>
    </location>
</feature>
<dbReference type="AlphaFoldDB" id="A0A1D2J6Z9"/>
<feature type="region of interest" description="Disordered" evidence="3">
    <location>
        <begin position="771"/>
        <end position="796"/>
    </location>
</feature>
<feature type="region of interest" description="Disordered" evidence="3">
    <location>
        <begin position="859"/>
        <end position="878"/>
    </location>
</feature>
<dbReference type="Gene3D" id="3.30.1540.10">
    <property type="entry name" value="formyl-coa transferase, domain 3"/>
    <property type="match status" value="1"/>
</dbReference>
<dbReference type="VEuPathDB" id="FungiDB:PADG_07499"/>
<feature type="compositionally biased region" description="Polar residues" evidence="3">
    <location>
        <begin position="358"/>
        <end position="373"/>
    </location>
</feature>
<evidence type="ECO:0000313" key="5">
    <source>
        <dbReference type="Proteomes" id="UP000242814"/>
    </source>
</evidence>
<evidence type="ECO:0000313" key="4">
    <source>
        <dbReference type="EMBL" id="ODH14194.1"/>
    </source>
</evidence>
<comment type="similarity">
    <text evidence="1">Belongs to the CoA-transferase III family.</text>
</comment>
<comment type="caution">
    <text evidence="4">The sequence shown here is derived from an EMBL/GenBank/DDBJ whole genome shotgun (WGS) entry which is preliminary data.</text>
</comment>
<dbReference type="Pfam" id="PF02515">
    <property type="entry name" value="CoA_transf_3"/>
    <property type="match status" value="1"/>
</dbReference>
<dbReference type="SUPFAM" id="SSF89796">
    <property type="entry name" value="CoA-transferase family III (CaiB/BaiF)"/>
    <property type="match status" value="1"/>
</dbReference>
<proteinExistence type="inferred from homology"/>
<feature type="compositionally biased region" description="Basic and acidic residues" evidence="3">
    <location>
        <begin position="344"/>
        <end position="355"/>
    </location>
</feature>
<reference evidence="4 5" key="1">
    <citation type="submission" date="2016-06" db="EMBL/GenBank/DDBJ databases">
        <authorList>
            <person name="Kjaerup R.B."/>
            <person name="Dalgaard T.S."/>
            <person name="Juul-Madsen H.R."/>
        </authorList>
    </citation>
    <scope>NUCLEOTIDE SEQUENCE [LARGE SCALE GENOMIC DNA]</scope>
    <source>
        <strain evidence="4 5">Pb300</strain>
    </source>
</reference>
<feature type="compositionally biased region" description="Basic and acidic residues" evidence="3">
    <location>
        <begin position="103"/>
        <end position="120"/>
    </location>
</feature>
<accession>A0A1D2J6Z9</accession>
<feature type="compositionally biased region" description="Low complexity" evidence="3">
    <location>
        <begin position="51"/>
        <end position="62"/>
    </location>
</feature>
<feature type="coiled-coil region" evidence="2">
    <location>
        <begin position="690"/>
        <end position="753"/>
    </location>
</feature>
<dbReference type="EMBL" id="LZYO01000375">
    <property type="protein sequence ID" value="ODH14194.1"/>
    <property type="molecule type" value="Genomic_DNA"/>
</dbReference>
<feature type="region of interest" description="Disordered" evidence="3">
    <location>
        <begin position="148"/>
        <end position="169"/>
    </location>
</feature>
<sequence length="1212" mass="133819">MASNGFTSPFPTSHDTLGASYLNTPVFMPSSPPRLMDSSQNLILPTKKPSSARASAANSANAARRRKVRYAKASGSPYSSDGSDSEANFSDYTFDLSRLSDYGSDRDNNNGESNENEKSSPKKKPAAFHELRGPRDFTVNMVELVRGTDSLPANNEDNASKPGPMKDVEELRSNTVVAEHTINEYSEMGAPLDMSTPARVLSRRNVISRNSAPLDKIDEPSIQSPPNKSPQPDRELSQQVAESFEEHRLHEEIEQLRQQLRKKDEIIDTNKRRVLEAASAAQQIQHLQSELQKEYAALKERDAHLSTLSPHDEEVENLRTQLQQKDDQLKKIETDALQLKSLQEESKRLRDKDIQSRILPNTSEGDPTQDRQGNNETVLKMSLAISNKDAQIQKHAAEIDQLRANQDAQYLEMDKLDSELETVSRECEALEEKTESLLKAVRQSEIKNNTIQAELDVANLALDSQFKAIKILASEVSADIRTNDTSFSQIVDALKAAYHSRKTTSVNEATKSSERARALEKELSEARLHLRNSLPSDRMQTLQLEGTRQELSESRALNTVLQREISRLSAKIEGIVSEQTKLQDTLYKTTQERDKAILDLENLRKEQNMIPQQPSPPLSPAPGPSGAATCSCHINHDALLKSHETELNNVHSAHATAFSTLRNSHAETVRTFQNVITATQARETKLDSELSKLRAASASLEQRVAELQCERERLESVVEAKESAALAIDRKFASVLKKREEEWERRVDRLLKDQERMGKVLMWTWGEKEVGGASNDGAGDDGKAAGPGKENKPPQAYKNAYINKFDPLKPNWEIKHFPISSPIQLSTIVVKLITSRTGPFAGLLLADYGASVLRIDRPHPQAHSTSSTLPPQTSDTLTRHKTSISLDLKSPASSAVLLSLLPHADVLIDPFRPGVLEKLGLSPTDVLLKKNPRLIVARMTGFRRDGKYKDMAGHDINYIAVSGVLGMLGRAGEPPYAPGNIIGDFGGGGAMCFLGILLALLARERTGKGQVVQANMVDGSAYLATMPRLSQKKPIWAGPRGCNVLDGGCPYYGTYETKDAGKYFAVGALEPQFFDALLKGLGLSKQDIMSAGSSGSREDPRTWPYMRGVFTQRFKEKTRKEWEDIFDGTDACATPVLENWELEEGGYEQRLAVGLSETPGISYGSEEGGWSSEGLRPSQGGEETLASWLGWARGKEFDVKNGALVKVGGAKL</sequence>
<dbReference type="InterPro" id="IPR050509">
    <property type="entry name" value="CoA-transferase_III"/>
</dbReference>
<dbReference type="PANTHER" id="PTHR48228">
    <property type="entry name" value="SUCCINYL-COA--D-CITRAMALATE COA-TRANSFERASE"/>
    <property type="match status" value="1"/>
</dbReference>
<organism evidence="4 5">
    <name type="scientific">Paracoccidioides brasiliensis</name>
    <dbReference type="NCBI Taxonomy" id="121759"/>
    <lineage>
        <taxon>Eukaryota</taxon>
        <taxon>Fungi</taxon>
        <taxon>Dikarya</taxon>
        <taxon>Ascomycota</taxon>
        <taxon>Pezizomycotina</taxon>
        <taxon>Eurotiomycetes</taxon>
        <taxon>Eurotiomycetidae</taxon>
        <taxon>Onygenales</taxon>
        <taxon>Ajellomycetaceae</taxon>
        <taxon>Paracoccidioides</taxon>
    </lineage>
</organism>
<feature type="compositionally biased region" description="Low complexity" evidence="3">
    <location>
        <begin position="71"/>
        <end position="82"/>
    </location>
</feature>
<feature type="coiled-coil region" evidence="2">
    <location>
        <begin position="385"/>
        <end position="447"/>
    </location>
</feature>
<keyword evidence="2" id="KW-0175">Coiled coil</keyword>
<name>A0A1D2J6Z9_PARBR</name>
<dbReference type="InterPro" id="IPR003673">
    <property type="entry name" value="CoA-Trfase_fam_III"/>
</dbReference>
<feature type="compositionally biased region" description="Polar residues" evidence="3">
    <location>
        <begin position="1"/>
        <end position="15"/>
    </location>
</feature>
<feature type="region of interest" description="Disordered" evidence="3">
    <location>
        <begin position="100"/>
        <end position="135"/>
    </location>
</feature>
<evidence type="ECO:0000256" key="3">
    <source>
        <dbReference type="SAM" id="MobiDB-lite"/>
    </source>
</evidence>
<feature type="region of interest" description="Disordered" evidence="3">
    <location>
        <begin position="1"/>
        <end position="87"/>
    </location>
</feature>
<dbReference type="VEuPathDB" id="FungiDB:PABG_04046"/>
<evidence type="ECO:0000256" key="2">
    <source>
        <dbReference type="SAM" id="Coils"/>
    </source>
</evidence>
<dbReference type="VEuPathDB" id="FungiDB:PADG_07500"/>
<dbReference type="InterPro" id="IPR044855">
    <property type="entry name" value="CoA-Trfase_III_dom3_sf"/>
</dbReference>
<feature type="compositionally biased region" description="Polar residues" evidence="3">
    <location>
        <begin position="862"/>
        <end position="876"/>
    </location>
</feature>
<dbReference type="InterPro" id="IPR023606">
    <property type="entry name" value="CoA-Trfase_III_dom_1_sf"/>
</dbReference>
<dbReference type="Gene3D" id="3.40.50.10540">
    <property type="entry name" value="Crotonobetainyl-coa:carnitine coa-transferase, domain 1"/>
    <property type="match status" value="1"/>
</dbReference>
<dbReference type="VEuPathDB" id="FungiDB:PABG_04047"/>
<evidence type="ECO:0000256" key="1">
    <source>
        <dbReference type="ARBA" id="ARBA00008383"/>
    </source>
</evidence>
<dbReference type="GO" id="GO:0003824">
    <property type="term" value="F:catalytic activity"/>
    <property type="evidence" value="ECO:0007669"/>
    <property type="project" value="InterPro"/>
</dbReference>
<feature type="region of interest" description="Disordered" evidence="3">
    <location>
        <begin position="344"/>
        <end position="373"/>
    </location>
</feature>
<gene>
    <name evidence="4" type="ORF">ACO22_06639</name>
</gene>
<dbReference type="Proteomes" id="UP000242814">
    <property type="component" value="Unassembled WGS sequence"/>
</dbReference>
<evidence type="ECO:0008006" key="6">
    <source>
        <dbReference type="Google" id="ProtNLM"/>
    </source>
</evidence>
<dbReference type="PANTHER" id="PTHR48228:SF5">
    <property type="entry name" value="ALPHA-METHYLACYL-COA RACEMASE"/>
    <property type="match status" value="1"/>
</dbReference>